<evidence type="ECO:0000313" key="8">
    <source>
        <dbReference type="Proteomes" id="UP000235371"/>
    </source>
</evidence>
<dbReference type="AlphaFoldDB" id="A0A2J6TJ25"/>
<keyword evidence="4 5" id="KW-0472">Membrane</keyword>
<organism evidence="7 8">
    <name type="scientific">Hyaloscypha bicolor E</name>
    <dbReference type="NCBI Taxonomy" id="1095630"/>
    <lineage>
        <taxon>Eukaryota</taxon>
        <taxon>Fungi</taxon>
        <taxon>Dikarya</taxon>
        <taxon>Ascomycota</taxon>
        <taxon>Pezizomycotina</taxon>
        <taxon>Leotiomycetes</taxon>
        <taxon>Helotiales</taxon>
        <taxon>Hyaloscyphaceae</taxon>
        <taxon>Hyaloscypha</taxon>
        <taxon>Hyaloscypha bicolor</taxon>
    </lineage>
</organism>
<dbReference type="GO" id="GO:0016020">
    <property type="term" value="C:membrane"/>
    <property type="evidence" value="ECO:0007669"/>
    <property type="project" value="UniProtKB-SubCell"/>
</dbReference>
<dbReference type="EMBL" id="KZ613783">
    <property type="protein sequence ID" value="PMD63005.1"/>
    <property type="molecule type" value="Genomic_DNA"/>
</dbReference>
<keyword evidence="2 5" id="KW-0812">Transmembrane</keyword>
<dbReference type="Proteomes" id="UP000235371">
    <property type="component" value="Unassembled WGS sequence"/>
</dbReference>
<evidence type="ECO:0000259" key="6">
    <source>
        <dbReference type="Pfam" id="PF00324"/>
    </source>
</evidence>
<reference evidence="7 8" key="1">
    <citation type="submission" date="2016-04" db="EMBL/GenBank/DDBJ databases">
        <title>A degradative enzymes factory behind the ericoid mycorrhizal symbiosis.</title>
        <authorList>
            <consortium name="DOE Joint Genome Institute"/>
            <person name="Martino E."/>
            <person name="Morin E."/>
            <person name="Grelet G."/>
            <person name="Kuo A."/>
            <person name="Kohler A."/>
            <person name="Daghino S."/>
            <person name="Barry K."/>
            <person name="Choi C."/>
            <person name="Cichocki N."/>
            <person name="Clum A."/>
            <person name="Copeland A."/>
            <person name="Hainaut M."/>
            <person name="Haridas S."/>
            <person name="Labutti K."/>
            <person name="Lindquist E."/>
            <person name="Lipzen A."/>
            <person name="Khouja H.-R."/>
            <person name="Murat C."/>
            <person name="Ohm R."/>
            <person name="Olson A."/>
            <person name="Spatafora J."/>
            <person name="Veneault-Fourrey C."/>
            <person name="Henrissat B."/>
            <person name="Grigoriev I."/>
            <person name="Martin F."/>
            <person name="Perotto S."/>
        </authorList>
    </citation>
    <scope>NUCLEOTIDE SEQUENCE [LARGE SCALE GENOMIC DNA]</scope>
    <source>
        <strain evidence="7 8">E</strain>
    </source>
</reference>
<feature type="transmembrane region" description="Helical" evidence="5">
    <location>
        <begin position="164"/>
        <end position="185"/>
    </location>
</feature>
<gene>
    <name evidence="7" type="ORF">K444DRAFT_651842</name>
</gene>
<dbReference type="RefSeq" id="XP_024739909.1">
    <property type="nucleotide sequence ID" value="XM_024885741.1"/>
</dbReference>
<protein>
    <recommendedName>
        <fullName evidence="6">Amino acid permease/ SLC12A domain-containing protein</fullName>
    </recommendedName>
</protein>
<dbReference type="Gene3D" id="1.20.1740.10">
    <property type="entry name" value="Amino acid/polyamine transporter I"/>
    <property type="match status" value="1"/>
</dbReference>
<feature type="transmembrane region" description="Helical" evidence="5">
    <location>
        <begin position="258"/>
        <end position="281"/>
    </location>
</feature>
<dbReference type="GeneID" id="36593818"/>
<evidence type="ECO:0000313" key="7">
    <source>
        <dbReference type="EMBL" id="PMD63005.1"/>
    </source>
</evidence>
<dbReference type="OrthoDB" id="3900342at2759"/>
<evidence type="ECO:0000256" key="4">
    <source>
        <dbReference type="ARBA" id="ARBA00023136"/>
    </source>
</evidence>
<dbReference type="InterPro" id="IPR004841">
    <property type="entry name" value="AA-permease/SLC12A_dom"/>
</dbReference>
<keyword evidence="8" id="KW-1185">Reference proteome</keyword>
<evidence type="ECO:0000256" key="3">
    <source>
        <dbReference type="ARBA" id="ARBA00022989"/>
    </source>
</evidence>
<proteinExistence type="predicted"/>
<feature type="transmembrane region" description="Helical" evidence="5">
    <location>
        <begin position="53"/>
        <end position="76"/>
    </location>
</feature>
<evidence type="ECO:0000256" key="5">
    <source>
        <dbReference type="SAM" id="Phobius"/>
    </source>
</evidence>
<dbReference type="InParanoid" id="A0A2J6TJ25"/>
<dbReference type="InterPro" id="IPR050524">
    <property type="entry name" value="APC_YAT"/>
</dbReference>
<dbReference type="GO" id="GO:0015171">
    <property type="term" value="F:amino acid transmembrane transporter activity"/>
    <property type="evidence" value="ECO:0007669"/>
    <property type="project" value="TreeGrafter"/>
</dbReference>
<comment type="subcellular location">
    <subcellularLocation>
        <location evidence="1">Membrane</location>
        <topology evidence="1">Multi-pass membrane protein</topology>
    </subcellularLocation>
</comment>
<feature type="transmembrane region" description="Helical" evidence="5">
    <location>
        <begin position="293"/>
        <end position="312"/>
    </location>
</feature>
<dbReference type="PANTHER" id="PTHR43341:SF26">
    <property type="entry name" value="GENERAL AMINO ACID PERMEASE AGP3"/>
    <property type="match status" value="1"/>
</dbReference>
<feature type="transmembrane region" description="Helical" evidence="5">
    <location>
        <begin position="227"/>
        <end position="246"/>
    </location>
</feature>
<keyword evidence="3 5" id="KW-1133">Transmembrane helix</keyword>
<evidence type="ECO:0000256" key="1">
    <source>
        <dbReference type="ARBA" id="ARBA00004141"/>
    </source>
</evidence>
<name>A0A2J6TJ25_9HELO</name>
<feature type="transmembrane region" description="Helical" evidence="5">
    <location>
        <begin position="12"/>
        <end position="33"/>
    </location>
</feature>
<accession>A0A2J6TJ25</accession>
<dbReference type="PANTHER" id="PTHR43341">
    <property type="entry name" value="AMINO ACID PERMEASE"/>
    <property type="match status" value="1"/>
</dbReference>
<dbReference type="STRING" id="1095630.A0A2J6TJ25"/>
<feature type="transmembrane region" description="Helical" evidence="5">
    <location>
        <begin position="83"/>
        <end position="103"/>
    </location>
</feature>
<dbReference type="Pfam" id="PF00324">
    <property type="entry name" value="AA_permease"/>
    <property type="match status" value="1"/>
</dbReference>
<evidence type="ECO:0000256" key="2">
    <source>
        <dbReference type="ARBA" id="ARBA00022692"/>
    </source>
</evidence>
<sequence>MSYAIVYSGPVGAILRFFIVGVDVYFVMQSMWALNTFFCREFWPMIYLMSGRFVDPALAFALAGEYNSFSIVMTLWTDRVPDYGWILMAWAFFQTTSLLGVAMYGEMEFWLAFFKFLFLALTAGESANPKRDLPKAIKQTFCSIIVPANSLGLLTATSKSGAGNLINVVIITALLTSVNSSIYICSRSLLSLAKLGRAPKSLRRRLPTDFLGLLALLNYTVDAGKVFTYLVDIRGAATFVAWAFIAQGLDLNVIPYRALWYPYGAWFVLFISIFLVLTSGYTTLIPSFHAVNFVFNYIVLVIFVLLFISWKLHKKMKCLPLMEMNLATGRTPETSQRHVSQAGRRVFMGHASNLTGFVCSNCFIY</sequence>
<feature type="domain" description="Amino acid permease/ SLC12A" evidence="6">
    <location>
        <begin position="118"/>
        <end position="317"/>
    </location>
</feature>